<gene>
    <name evidence="2" type="ORF">SAMN05216554_0642</name>
</gene>
<evidence type="ECO:0000256" key="1">
    <source>
        <dbReference type="SAM" id="Phobius"/>
    </source>
</evidence>
<dbReference type="EMBL" id="FNPZ01000001">
    <property type="protein sequence ID" value="SDY53997.1"/>
    <property type="molecule type" value="Genomic_DNA"/>
</dbReference>
<dbReference type="Proteomes" id="UP000198891">
    <property type="component" value="Unassembled WGS sequence"/>
</dbReference>
<sequence length="224" mass="24065">MREGWLLRRRQNSHTSVNTKSTHGALGFWIGVIAVPVVGVGLLVLQFQRSVQLTGDPGFAWGVIGVLALSVVPTIILVFAIISVVGGWTTRNARILADPDWTMVLSAFSTEELRHVLQSGFPSAGALPYGISISVGSQGIALWKGRMNPEVILSWRWSEVIGVHASAVRIVTDKHIALVLVVPAPWGTANLTLPLLGSYPFGARPMAPGELDRTMAMLAALRDS</sequence>
<evidence type="ECO:0000313" key="3">
    <source>
        <dbReference type="Proteomes" id="UP000198891"/>
    </source>
</evidence>
<keyword evidence="1" id="KW-0812">Transmembrane</keyword>
<feature type="transmembrane region" description="Helical" evidence="1">
    <location>
        <begin position="26"/>
        <end position="47"/>
    </location>
</feature>
<dbReference type="AlphaFoldDB" id="A0A1H3KP93"/>
<keyword evidence="1" id="KW-1133">Transmembrane helix</keyword>
<evidence type="ECO:0000313" key="2">
    <source>
        <dbReference type="EMBL" id="SDY53997.1"/>
    </source>
</evidence>
<organism evidence="2 3">
    <name type="scientific">Herbiconiux ginsengi</name>
    <dbReference type="NCBI Taxonomy" id="381665"/>
    <lineage>
        <taxon>Bacteria</taxon>
        <taxon>Bacillati</taxon>
        <taxon>Actinomycetota</taxon>
        <taxon>Actinomycetes</taxon>
        <taxon>Micrococcales</taxon>
        <taxon>Microbacteriaceae</taxon>
        <taxon>Herbiconiux</taxon>
    </lineage>
</organism>
<keyword evidence="3" id="KW-1185">Reference proteome</keyword>
<accession>A0A1H3KP93</accession>
<proteinExistence type="predicted"/>
<keyword evidence="1" id="KW-0472">Membrane</keyword>
<reference evidence="2 3" key="1">
    <citation type="submission" date="2016-10" db="EMBL/GenBank/DDBJ databases">
        <authorList>
            <person name="de Groot N.N."/>
        </authorList>
    </citation>
    <scope>NUCLEOTIDE SEQUENCE [LARGE SCALE GENOMIC DNA]</scope>
    <source>
        <strain evidence="2 3">CGMCC 4.3491</strain>
    </source>
</reference>
<protein>
    <submittedName>
        <fullName evidence="2">Uncharacterized protein</fullName>
    </submittedName>
</protein>
<name>A0A1H3KP93_9MICO</name>
<feature type="transmembrane region" description="Helical" evidence="1">
    <location>
        <begin position="59"/>
        <end position="85"/>
    </location>
</feature>